<name>A0A101HGF5_9BACT</name>
<sequence length="180" mass="20957">MSKIKRRFKKNINTLKKVKLPQIKCPFGKKKIILLSTVLVLFLTLVVLFIIGIRQYRGLSDINSKMDEIGAQIQLGYHREFNLVERLDIVDVQEFKKECEEFSYDCLYMGRNLRAEFLGKLETENFDDEDIEVLNMVSSIDFSIKQDSEKFDKLVGEYNTKLEEFPISITTGLLSKESLL</sequence>
<evidence type="ECO:0000256" key="1">
    <source>
        <dbReference type="SAM" id="Phobius"/>
    </source>
</evidence>
<proteinExistence type="predicted"/>
<comment type="caution">
    <text evidence="2">The sequence shown here is derived from an EMBL/GenBank/DDBJ whole genome shotgun (WGS) entry which is preliminary data.</text>
</comment>
<dbReference type="AlphaFoldDB" id="A0A101HGF5"/>
<keyword evidence="1" id="KW-1133">Transmembrane helix</keyword>
<dbReference type="Proteomes" id="UP000053904">
    <property type="component" value="Unassembled WGS sequence"/>
</dbReference>
<dbReference type="EMBL" id="LGGO01000155">
    <property type="protein sequence ID" value="KUK76414.1"/>
    <property type="molecule type" value="Genomic_DNA"/>
</dbReference>
<accession>A0A101HGF5</accession>
<evidence type="ECO:0000313" key="3">
    <source>
        <dbReference type="Proteomes" id="UP000053904"/>
    </source>
</evidence>
<gene>
    <name evidence="2" type="ORF">XD93_0931</name>
</gene>
<organism evidence="2 3">
    <name type="scientific">candidate division WS6 bacterium 34_10</name>
    <dbReference type="NCBI Taxonomy" id="1641389"/>
    <lineage>
        <taxon>Bacteria</taxon>
        <taxon>Candidatus Dojkabacteria</taxon>
    </lineage>
</organism>
<keyword evidence="1" id="KW-0812">Transmembrane</keyword>
<evidence type="ECO:0000313" key="2">
    <source>
        <dbReference type="EMBL" id="KUK76414.1"/>
    </source>
</evidence>
<feature type="transmembrane region" description="Helical" evidence="1">
    <location>
        <begin position="32"/>
        <end position="53"/>
    </location>
</feature>
<protein>
    <submittedName>
        <fullName evidence="2">Uncharacterized protein</fullName>
    </submittedName>
</protein>
<reference evidence="3" key="1">
    <citation type="journal article" date="2015" name="MBio">
        <title>Genome-Resolved Metagenomic Analysis Reveals Roles for Candidate Phyla and Other Microbial Community Members in Biogeochemical Transformations in Oil Reservoirs.</title>
        <authorList>
            <person name="Hu P."/>
            <person name="Tom L."/>
            <person name="Singh A."/>
            <person name="Thomas B.C."/>
            <person name="Baker B.J."/>
            <person name="Piceno Y.M."/>
            <person name="Andersen G.L."/>
            <person name="Banfield J.F."/>
        </authorList>
    </citation>
    <scope>NUCLEOTIDE SEQUENCE [LARGE SCALE GENOMIC DNA]</scope>
</reference>
<keyword evidence="1" id="KW-0472">Membrane</keyword>